<feature type="compositionally biased region" description="Basic and acidic residues" evidence="6">
    <location>
        <begin position="577"/>
        <end position="605"/>
    </location>
</feature>
<feature type="compositionally biased region" description="Low complexity" evidence="6">
    <location>
        <begin position="804"/>
        <end position="822"/>
    </location>
</feature>
<evidence type="ECO:0000259" key="8">
    <source>
        <dbReference type="PROSITE" id="PS51050"/>
    </source>
</evidence>
<dbReference type="eggNOG" id="KOG1081">
    <property type="taxonomic scope" value="Eukaryota"/>
</dbReference>
<feature type="compositionally biased region" description="Basic and acidic residues" evidence="6">
    <location>
        <begin position="288"/>
        <end position="307"/>
    </location>
</feature>
<dbReference type="InterPro" id="IPR001965">
    <property type="entry name" value="Znf_PHD"/>
</dbReference>
<feature type="compositionally biased region" description="Polar residues" evidence="6">
    <location>
        <begin position="274"/>
        <end position="285"/>
    </location>
</feature>
<dbReference type="PANTHER" id="PTHR46235">
    <property type="entry name" value="PHD FINGER-CONTAINING PROTEIN DDB_G0268158"/>
    <property type="match status" value="1"/>
</dbReference>
<dbReference type="PROSITE" id="PS51050">
    <property type="entry name" value="ZF_CW"/>
    <property type="match status" value="2"/>
</dbReference>
<evidence type="ECO:0000313" key="9">
    <source>
        <dbReference type="EnsemblProtists" id="PYU1_T005145"/>
    </source>
</evidence>
<keyword evidence="3 5" id="KW-0863">Zinc-finger</keyword>
<dbReference type="Gene3D" id="3.30.40.10">
    <property type="entry name" value="Zinc/RING finger domain, C3HC4 (zinc finger)"/>
    <property type="match status" value="2"/>
</dbReference>
<feature type="compositionally biased region" description="Polar residues" evidence="6">
    <location>
        <begin position="515"/>
        <end position="534"/>
    </location>
</feature>
<feature type="compositionally biased region" description="Basic residues" evidence="6">
    <location>
        <begin position="775"/>
        <end position="792"/>
    </location>
</feature>
<evidence type="ECO:0000256" key="1">
    <source>
        <dbReference type="ARBA" id="ARBA00022723"/>
    </source>
</evidence>
<dbReference type="HOGENOM" id="CLU_008666_0_0_1"/>
<dbReference type="STRING" id="431595.K3WJK3"/>
<dbReference type="InterPro" id="IPR055198">
    <property type="entry name" value="NSD_PHD"/>
</dbReference>
<feature type="compositionally biased region" description="Basic and acidic residues" evidence="6">
    <location>
        <begin position="687"/>
        <end position="721"/>
    </location>
</feature>
<feature type="region of interest" description="Disordered" evidence="6">
    <location>
        <begin position="923"/>
        <end position="955"/>
    </location>
</feature>
<evidence type="ECO:0000259" key="7">
    <source>
        <dbReference type="PROSITE" id="PS50016"/>
    </source>
</evidence>
<dbReference type="VEuPathDB" id="FungiDB:PYU1_G005134"/>
<dbReference type="InterPro" id="IPR019787">
    <property type="entry name" value="Znf_PHD-finger"/>
</dbReference>
<protein>
    <recommendedName>
        <fullName evidence="11">PHD-type domain-containing protein</fullName>
    </recommendedName>
</protein>
<dbReference type="GO" id="GO:0006338">
    <property type="term" value="P:chromatin remodeling"/>
    <property type="evidence" value="ECO:0007669"/>
    <property type="project" value="UniProtKB-ARBA"/>
</dbReference>
<feature type="compositionally biased region" description="Acidic residues" evidence="6">
    <location>
        <begin position="376"/>
        <end position="387"/>
    </location>
</feature>
<dbReference type="CDD" id="cd15565">
    <property type="entry name" value="PHD2_NSD"/>
    <property type="match status" value="1"/>
</dbReference>
<dbReference type="Pfam" id="PF07496">
    <property type="entry name" value="zf-CW"/>
    <property type="match status" value="2"/>
</dbReference>
<dbReference type="Proteomes" id="UP000019132">
    <property type="component" value="Unassembled WGS sequence"/>
</dbReference>
<feature type="compositionally biased region" description="Basic residues" evidence="6">
    <location>
        <begin position="323"/>
        <end position="345"/>
    </location>
</feature>
<dbReference type="InterPro" id="IPR059153">
    <property type="entry name" value="NSD_PHD-1st"/>
</dbReference>
<feature type="compositionally biased region" description="Low complexity" evidence="6">
    <location>
        <begin position="40"/>
        <end position="50"/>
    </location>
</feature>
<evidence type="ECO:0000313" key="10">
    <source>
        <dbReference type="Proteomes" id="UP000019132"/>
    </source>
</evidence>
<keyword evidence="10" id="KW-1185">Reference proteome</keyword>
<dbReference type="Pfam" id="PF22908">
    <property type="entry name" value="PHD_NSD"/>
    <property type="match status" value="1"/>
</dbReference>
<dbReference type="SMART" id="SM00249">
    <property type="entry name" value="PHD"/>
    <property type="match status" value="3"/>
</dbReference>
<dbReference type="InterPro" id="IPR011124">
    <property type="entry name" value="Znf_CW"/>
</dbReference>
<organism evidence="9 10">
    <name type="scientific">Globisporangium ultimum (strain ATCC 200006 / CBS 805.95 / DAOM BR144)</name>
    <name type="common">Pythium ultimum</name>
    <dbReference type="NCBI Taxonomy" id="431595"/>
    <lineage>
        <taxon>Eukaryota</taxon>
        <taxon>Sar</taxon>
        <taxon>Stramenopiles</taxon>
        <taxon>Oomycota</taxon>
        <taxon>Peronosporomycetes</taxon>
        <taxon>Pythiales</taxon>
        <taxon>Pythiaceae</taxon>
        <taxon>Globisporangium</taxon>
    </lineage>
</organism>
<evidence type="ECO:0000256" key="2">
    <source>
        <dbReference type="ARBA" id="ARBA00022737"/>
    </source>
</evidence>
<evidence type="ECO:0000256" key="6">
    <source>
        <dbReference type="SAM" id="MobiDB-lite"/>
    </source>
</evidence>
<evidence type="ECO:0000256" key="4">
    <source>
        <dbReference type="ARBA" id="ARBA00022833"/>
    </source>
</evidence>
<evidence type="ECO:0000256" key="3">
    <source>
        <dbReference type="ARBA" id="ARBA00022771"/>
    </source>
</evidence>
<dbReference type="InterPro" id="IPR013083">
    <property type="entry name" value="Znf_RING/FYVE/PHD"/>
</dbReference>
<dbReference type="Gene3D" id="3.30.40.100">
    <property type="match status" value="2"/>
</dbReference>
<evidence type="ECO:0000256" key="5">
    <source>
        <dbReference type="PROSITE-ProRule" id="PRU00146"/>
    </source>
</evidence>
<evidence type="ECO:0008006" key="11">
    <source>
        <dbReference type="Google" id="ProtNLM"/>
    </source>
</evidence>
<dbReference type="Pfam" id="PF23004">
    <property type="entry name" value="PHDvar_NSD"/>
    <property type="match status" value="1"/>
</dbReference>
<accession>K3WJK3</accession>
<feature type="region of interest" description="Disordered" evidence="6">
    <location>
        <begin position="1"/>
        <end position="69"/>
    </location>
</feature>
<reference evidence="9" key="3">
    <citation type="submission" date="2015-02" db="UniProtKB">
        <authorList>
            <consortium name="EnsemblProtists"/>
        </authorList>
    </citation>
    <scope>IDENTIFICATION</scope>
    <source>
        <strain evidence="9">DAOM BR144</strain>
    </source>
</reference>
<feature type="region of interest" description="Disordered" evidence="6">
    <location>
        <begin position="771"/>
        <end position="855"/>
    </location>
</feature>
<keyword evidence="1" id="KW-0479">Metal-binding</keyword>
<feature type="compositionally biased region" description="Basic residues" evidence="6">
    <location>
        <begin position="677"/>
        <end position="686"/>
    </location>
</feature>
<dbReference type="EMBL" id="GL376564">
    <property type="status" value="NOT_ANNOTATED_CDS"/>
    <property type="molecule type" value="Genomic_DNA"/>
</dbReference>
<feature type="compositionally biased region" description="Basic and acidic residues" evidence="6">
    <location>
        <begin position="835"/>
        <end position="849"/>
    </location>
</feature>
<proteinExistence type="predicted"/>
<feature type="compositionally biased region" description="Low complexity" evidence="6">
    <location>
        <begin position="923"/>
        <end position="932"/>
    </location>
</feature>
<name>K3WJK3_GLOUD</name>
<feature type="domain" description="CW-type" evidence="8">
    <location>
        <begin position="862"/>
        <end position="917"/>
    </location>
</feature>
<dbReference type="AlphaFoldDB" id="K3WJK3"/>
<feature type="region of interest" description="Disordered" evidence="6">
    <location>
        <begin position="271"/>
        <end position="408"/>
    </location>
</feature>
<reference evidence="10" key="1">
    <citation type="journal article" date="2010" name="Genome Biol.">
        <title>Genome sequence of the necrotrophic plant pathogen Pythium ultimum reveals original pathogenicity mechanisms and effector repertoire.</title>
        <authorList>
            <person name="Levesque C.A."/>
            <person name="Brouwer H."/>
            <person name="Cano L."/>
            <person name="Hamilton J.P."/>
            <person name="Holt C."/>
            <person name="Huitema E."/>
            <person name="Raffaele S."/>
            <person name="Robideau G.P."/>
            <person name="Thines M."/>
            <person name="Win J."/>
            <person name="Zerillo M.M."/>
            <person name="Beakes G.W."/>
            <person name="Boore J.L."/>
            <person name="Busam D."/>
            <person name="Dumas B."/>
            <person name="Ferriera S."/>
            <person name="Fuerstenberg S.I."/>
            <person name="Gachon C.M."/>
            <person name="Gaulin E."/>
            <person name="Govers F."/>
            <person name="Grenville-Briggs L."/>
            <person name="Horner N."/>
            <person name="Hostetler J."/>
            <person name="Jiang R.H."/>
            <person name="Johnson J."/>
            <person name="Krajaejun T."/>
            <person name="Lin H."/>
            <person name="Meijer H.J."/>
            <person name="Moore B."/>
            <person name="Morris P."/>
            <person name="Phuntmart V."/>
            <person name="Puiu D."/>
            <person name="Shetty J."/>
            <person name="Stajich J.E."/>
            <person name="Tripathy S."/>
            <person name="Wawra S."/>
            <person name="van West P."/>
            <person name="Whitty B.R."/>
            <person name="Coutinho P.M."/>
            <person name="Henrissat B."/>
            <person name="Martin F."/>
            <person name="Thomas P.D."/>
            <person name="Tyler B.M."/>
            <person name="De Vries R.P."/>
            <person name="Kamoun S."/>
            <person name="Yandell M."/>
            <person name="Tisserat N."/>
            <person name="Buell C.R."/>
        </authorList>
    </citation>
    <scope>NUCLEOTIDE SEQUENCE</scope>
    <source>
        <strain evidence="10">DAOM:BR144</strain>
    </source>
</reference>
<feature type="region of interest" description="Disordered" evidence="6">
    <location>
        <begin position="139"/>
        <end position="158"/>
    </location>
</feature>
<feature type="region of interest" description="Disordered" evidence="6">
    <location>
        <begin position="435"/>
        <end position="721"/>
    </location>
</feature>
<feature type="domain" description="PHD-type" evidence="7">
    <location>
        <begin position="76"/>
        <end position="124"/>
    </location>
</feature>
<dbReference type="InterPro" id="IPR011011">
    <property type="entry name" value="Znf_FYVE_PHD"/>
</dbReference>
<dbReference type="EnsemblProtists" id="PYU1_T005145">
    <property type="protein sequence ID" value="PYU1_T005145"/>
    <property type="gene ID" value="PYU1_G005134"/>
</dbReference>
<feature type="compositionally biased region" description="Low complexity" evidence="6">
    <location>
        <begin position="542"/>
        <end position="554"/>
    </location>
</feature>
<sequence>METRRDDGSSSDSSSGGSSSSSDTVLISKPLHQNHRKKLQAQLQQQLQQQEGGRAVAADAPSNVQPQGANESAKVDDICLVCEREGDLYLCTGPCVSAFHLRCLGINREPPAKETWMCPSCTSNVHVCFHCKRLGVSSSPEGSPAPTSGTPAASSVAHTEELRPVRKCRALSCGKFYHPECITNLPLARIAGSNKHFICPLHTCAACEQSGAKKESVRCMRCPVAYHTSCLPKSCAQNFPGKRIICPKHDASDRTVSPVVVVAAADAAADDKNAVSTKLSSQMLSMSDAEKQCSRDRRTDNDEDIKSEASLTTGGATSSNSKKLSKNSKREKKKKKKKRKKMKKHESKERSHDDDDDDADKDFPKGKKKASTRTDSDDDEDEDDGDPLSDTGAAIKREAASSDSITIPAIPASYSEAISPATSTFFESPGKIKARLDEALGQSDDELDSVESPVPQPKHEEGETAPEGAPVSSKHSVTQPTAVKPPSEDEGLSNVKREPQALTSITLADPAIVEQSRSLLSTIQPRPVLASTSRAEPDESGHSASDSFSASQSSGEKKKPKSERKIRRESLLSSSTDGKDLVRQSLFKDKDKSERRSSKKHELGDLSHQISGSPMSSGLKAPRGVEVEDSSLKISVSEGEDGDDEGPGGSSTPSSRRRASVGTPRGGAVDMASLARANKKKKKKKTKNEGDVSTDAKRDEKRSKKRGPDGEGEKTEVNAEEAKWVQCDSCKKWRTVPKDIDLNSMPERWYCKMNTWDSVYASCAVAEEVVDAASKKQKSGSHVKRSSGKIKVKQQPENSIPAASVLSDGEGSSHSSGSGSSSKKTAVEGVDTSTADEKGSKLSKKQESKAKKRKLKLKLKEKYREVKWVQCENAQCGKWRVVPSSIDFNLLPAVWYCHLNTWAPEIANCSAPNPPEVDTFLLKSQSKKGSSSARPTKKLKPTGESSSSATGPSSEISPAAQQLVAAITSDAPPKPVKSGKPPKGTSQIANQIHRIMLHLQHLVGLIVEAPLLVDNSMLVELPVRLSLRNLAFSHPVDFPRASRSVEEKGEK</sequence>
<dbReference type="PROSITE" id="PS50016">
    <property type="entry name" value="ZF_PHD_2"/>
    <property type="match status" value="1"/>
</dbReference>
<keyword evidence="4" id="KW-0862">Zinc</keyword>
<dbReference type="InterPro" id="IPR055197">
    <property type="entry name" value="PHDvar_NSD"/>
</dbReference>
<feature type="compositionally biased region" description="Polar residues" evidence="6">
    <location>
        <begin position="139"/>
        <end position="157"/>
    </location>
</feature>
<dbReference type="GO" id="GO:0008270">
    <property type="term" value="F:zinc ion binding"/>
    <property type="evidence" value="ECO:0007669"/>
    <property type="project" value="UniProtKB-KW"/>
</dbReference>
<feature type="compositionally biased region" description="Basic residues" evidence="6">
    <location>
        <begin position="558"/>
        <end position="567"/>
    </location>
</feature>
<dbReference type="Pfam" id="PF23011">
    <property type="entry name" value="PHD-1st_NSD"/>
    <property type="match status" value="1"/>
</dbReference>
<feature type="compositionally biased region" description="Low complexity" evidence="6">
    <location>
        <begin position="10"/>
        <end position="23"/>
    </location>
</feature>
<dbReference type="InParanoid" id="K3WJK3"/>
<feature type="domain" description="CW-type" evidence="8">
    <location>
        <begin position="718"/>
        <end position="771"/>
    </location>
</feature>
<dbReference type="PANTHER" id="PTHR46235:SF3">
    <property type="entry name" value="PHD FINGER-CONTAINING PROTEIN DDB_G0268158"/>
    <property type="match status" value="1"/>
</dbReference>
<reference evidence="10" key="2">
    <citation type="submission" date="2010-04" db="EMBL/GenBank/DDBJ databases">
        <authorList>
            <person name="Buell R."/>
            <person name="Hamilton J."/>
            <person name="Hostetler J."/>
        </authorList>
    </citation>
    <scope>NUCLEOTIDE SEQUENCE [LARGE SCALE GENOMIC DNA]</scope>
    <source>
        <strain evidence="10">DAOM:BR144</strain>
    </source>
</reference>
<dbReference type="SUPFAM" id="SSF57903">
    <property type="entry name" value="FYVE/PHD zinc finger"/>
    <property type="match status" value="1"/>
</dbReference>
<dbReference type="OMA" id="CENAQCG"/>
<feature type="compositionally biased region" description="Low complexity" evidence="6">
    <location>
        <begin position="942"/>
        <end position="955"/>
    </location>
</feature>
<dbReference type="CDD" id="cd15566">
    <property type="entry name" value="PHD3_NSD"/>
    <property type="match status" value="1"/>
</dbReference>
<keyword evidence="2" id="KW-0677">Repeat</keyword>